<reference evidence="1" key="1">
    <citation type="submission" date="2020-10" db="EMBL/GenBank/DDBJ databases">
        <authorList>
            <person name="Gilroy R."/>
        </authorList>
    </citation>
    <scope>NUCLEOTIDE SEQUENCE</scope>
    <source>
        <strain evidence="1">ChiBcec7-5410</strain>
    </source>
</reference>
<sequence>MEFAAIAVVLVGLFLLQNQLYKQYAFKNIHYSCTLSCNECYEGDEIELIEEIVNRKWLPLPWLKAEITTSRWLSFAGAQSGVTGETRFVPSFFSVRGYSKVTRRWKVKALKRGEFSIEQVVLITTDLLGYSNLSMSGDASARILVLPRAIESSEITVRPRYLNGDIMVRRQLLDDPFYISGVRQYTGHEPMSRIHWPATAVMQQLMVYNNDFTSRQSVTIILNMQSRASEHMEVVDTDRMENAIRVCAGLFKTALTGMPTRFVSNAPLSMNGEDRKTPVTTGEYWGSEYELGLLELLARLQLHSTEDFGNFLAGMSAGITSTDIVIVSCYLSEAMLQFAAGRQKSGVHVRFFILGPIPEELDYEGFDVLPCVIDETVGRRALSQDEAEMQRRGYDLEKEAAV</sequence>
<organism evidence="1 2">
    <name type="scientific">Candidatus Faecivivens stercoripullorum</name>
    <dbReference type="NCBI Taxonomy" id="2840805"/>
    <lineage>
        <taxon>Bacteria</taxon>
        <taxon>Bacillati</taxon>
        <taxon>Bacillota</taxon>
        <taxon>Clostridia</taxon>
        <taxon>Eubacteriales</taxon>
        <taxon>Oscillospiraceae</taxon>
        <taxon>Oscillospiraceae incertae sedis</taxon>
        <taxon>Candidatus Faecivivens</taxon>
    </lineage>
</organism>
<gene>
    <name evidence="1" type="ORF">IAC43_06745</name>
</gene>
<protein>
    <submittedName>
        <fullName evidence="1">DUF58 domain-containing protein</fullName>
    </submittedName>
</protein>
<dbReference type="Proteomes" id="UP000824160">
    <property type="component" value="Unassembled WGS sequence"/>
</dbReference>
<name>A0A9D1H8A3_9FIRM</name>
<accession>A0A9D1H8A3</accession>
<dbReference type="PANTHER" id="PTHR34351">
    <property type="entry name" value="SLR1927 PROTEIN-RELATED"/>
    <property type="match status" value="1"/>
</dbReference>
<dbReference type="PANTHER" id="PTHR34351:SF2">
    <property type="entry name" value="DUF58 DOMAIN-CONTAINING PROTEIN"/>
    <property type="match status" value="1"/>
</dbReference>
<proteinExistence type="predicted"/>
<evidence type="ECO:0000313" key="1">
    <source>
        <dbReference type="EMBL" id="HIT94867.1"/>
    </source>
</evidence>
<evidence type="ECO:0000313" key="2">
    <source>
        <dbReference type="Proteomes" id="UP000824160"/>
    </source>
</evidence>
<reference evidence="1" key="2">
    <citation type="journal article" date="2021" name="PeerJ">
        <title>Extensive microbial diversity within the chicken gut microbiome revealed by metagenomics and culture.</title>
        <authorList>
            <person name="Gilroy R."/>
            <person name="Ravi A."/>
            <person name="Getino M."/>
            <person name="Pursley I."/>
            <person name="Horton D.L."/>
            <person name="Alikhan N.F."/>
            <person name="Baker D."/>
            <person name="Gharbi K."/>
            <person name="Hall N."/>
            <person name="Watson M."/>
            <person name="Adriaenssens E.M."/>
            <person name="Foster-Nyarko E."/>
            <person name="Jarju S."/>
            <person name="Secka A."/>
            <person name="Antonio M."/>
            <person name="Oren A."/>
            <person name="Chaudhuri R.R."/>
            <person name="La Ragione R."/>
            <person name="Hildebrand F."/>
            <person name="Pallen M.J."/>
        </authorList>
    </citation>
    <scope>NUCLEOTIDE SEQUENCE</scope>
    <source>
        <strain evidence="1">ChiBcec7-5410</strain>
    </source>
</reference>
<dbReference type="EMBL" id="DVLW01000186">
    <property type="protein sequence ID" value="HIT94867.1"/>
    <property type="molecule type" value="Genomic_DNA"/>
</dbReference>
<dbReference type="AlphaFoldDB" id="A0A9D1H8A3"/>
<comment type="caution">
    <text evidence="1">The sequence shown here is derived from an EMBL/GenBank/DDBJ whole genome shotgun (WGS) entry which is preliminary data.</text>
</comment>